<evidence type="ECO:0000313" key="2">
    <source>
        <dbReference type="EMBL" id="CUP14545.1"/>
    </source>
</evidence>
<protein>
    <recommendedName>
        <fullName evidence="1">DUF5720 domain-containing protein</fullName>
    </recommendedName>
</protein>
<dbReference type="Proteomes" id="UP000472916">
    <property type="component" value="Unassembled WGS sequence"/>
</dbReference>
<dbReference type="AlphaFoldDB" id="A0A174KYJ1"/>
<sequence length="110" mass="13092">MEVSIYELLAAARESAKSDYIKGDSILCEKRFHPDTHYMVEIELLKNDNKLGKKGNYIRKFLTEPEYLPILQKQEKHLIKIKRQAIVQKGNLRYIPPPDRLDRRRERDLL</sequence>
<accession>A0A174KYJ1</accession>
<evidence type="ECO:0000313" key="3">
    <source>
        <dbReference type="EMBL" id="MZK17227.1"/>
    </source>
</evidence>
<dbReference type="Proteomes" id="UP000095485">
    <property type="component" value="Unassembled WGS sequence"/>
</dbReference>
<reference evidence="11 12" key="3">
    <citation type="journal article" date="2019" name="Nat. Med.">
        <title>A library of human gut bacterial isolates paired with longitudinal multiomics data enables mechanistic microbiome research.</title>
        <authorList>
            <person name="Poyet M."/>
            <person name="Groussin M."/>
            <person name="Gibbons S.M."/>
            <person name="Avila-Pacheco J."/>
            <person name="Jiang X."/>
            <person name="Kearney S.M."/>
            <person name="Perrotta A.R."/>
            <person name="Berdy B."/>
            <person name="Zhao S."/>
            <person name="Lieberman T.D."/>
            <person name="Swanson P.K."/>
            <person name="Smith M."/>
            <person name="Roesemann S."/>
            <person name="Alexander J.E."/>
            <person name="Rich S.A."/>
            <person name="Livny J."/>
            <person name="Vlamakis H."/>
            <person name="Clish C."/>
            <person name="Bullock K."/>
            <person name="Deik A."/>
            <person name="Scott J."/>
            <person name="Pierce K.A."/>
            <person name="Xavier R.J."/>
            <person name="Alm E.J."/>
        </authorList>
    </citation>
    <scope>NUCLEOTIDE SEQUENCE [LARGE SCALE GENOMIC DNA]</scope>
    <source>
        <strain evidence="4 12">BIOML-A6</strain>
        <strain evidence="3 11">BIOML-A7</strain>
    </source>
</reference>
<evidence type="ECO:0000313" key="9">
    <source>
        <dbReference type="Proteomes" id="UP000261285"/>
    </source>
</evidence>
<evidence type="ECO:0000313" key="12">
    <source>
        <dbReference type="Proteomes" id="UP000472916"/>
    </source>
</evidence>
<dbReference type="OrthoDB" id="9803542at2"/>
<dbReference type="GeneID" id="96227837"/>
<dbReference type="EMBL" id="CZAY01000003">
    <property type="protein sequence ID" value="CUP14545.1"/>
    <property type="molecule type" value="Genomic_DNA"/>
</dbReference>
<evidence type="ECO:0000313" key="5">
    <source>
        <dbReference type="EMBL" id="NSE57898.1"/>
    </source>
</evidence>
<dbReference type="Proteomes" id="UP000261285">
    <property type="component" value="Unassembled WGS sequence"/>
</dbReference>
<feature type="domain" description="DUF5720" evidence="1">
    <location>
        <begin position="3"/>
        <end position="99"/>
    </location>
</feature>
<reference evidence="9 10" key="2">
    <citation type="submission" date="2018-08" db="EMBL/GenBank/DDBJ databases">
        <title>A genome reference for cultivated species of the human gut microbiota.</title>
        <authorList>
            <person name="Zou Y."/>
            <person name="Xue W."/>
            <person name="Luo G."/>
        </authorList>
    </citation>
    <scope>NUCLEOTIDE SEQUENCE [LARGE SCALE GENOMIC DNA]</scope>
    <source>
        <strain evidence="7 10">AM23-13</strain>
        <strain evidence="6 9">OM02-16</strain>
    </source>
</reference>
<name>A0A174KYJ1_9FIRM</name>
<dbReference type="Proteomes" id="UP000724058">
    <property type="component" value="Unassembled WGS sequence"/>
</dbReference>
<organism evidence="2 8">
    <name type="scientific">Dorea longicatena</name>
    <dbReference type="NCBI Taxonomy" id="88431"/>
    <lineage>
        <taxon>Bacteria</taxon>
        <taxon>Bacillati</taxon>
        <taxon>Bacillota</taxon>
        <taxon>Clostridia</taxon>
        <taxon>Lachnospirales</taxon>
        <taxon>Lachnospiraceae</taxon>
        <taxon>Dorea</taxon>
    </lineage>
</organism>
<dbReference type="EMBL" id="WWSC01000005">
    <property type="protein sequence ID" value="MZK41275.1"/>
    <property type="molecule type" value="Genomic_DNA"/>
</dbReference>
<dbReference type="Proteomes" id="UP000446719">
    <property type="component" value="Unassembled WGS sequence"/>
</dbReference>
<evidence type="ECO:0000313" key="11">
    <source>
        <dbReference type="Proteomes" id="UP000446719"/>
    </source>
</evidence>
<proteinExistence type="predicted"/>
<dbReference type="EMBL" id="QRHW01000064">
    <property type="protein sequence ID" value="RHG02658.1"/>
    <property type="molecule type" value="Genomic_DNA"/>
</dbReference>
<evidence type="ECO:0000313" key="7">
    <source>
        <dbReference type="EMBL" id="RHG02658.1"/>
    </source>
</evidence>
<dbReference type="EMBL" id="WWSB01000003">
    <property type="protein sequence ID" value="MZK17227.1"/>
    <property type="molecule type" value="Genomic_DNA"/>
</dbReference>
<reference evidence="5" key="5">
    <citation type="submission" date="2020-02" db="EMBL/GenBank/DDBJ databases">
        <authorList>
            <person name="Littmann E."/>
            <person name="Sorbara M."/>
        </authorList>
    </citation>
    <scope>NUCLEOTIDE SEQUENCE</scope>
    <source>
        <strain evidence="5">MSK.10.16</strain>
    </source>
</reference>
<dbReference type="Pfam" id="PF18987">
    <property type="entry name" value="DUF5720"/>
    <property type="match status" value="1"/>
</dbReference>
<dbReference type="RefSeq" id="WP_005341391.1">
    <property type="nucleotide sequence ID" value="NZ_CABMEZ010000014.1"/>
</dbReference>
<reference evidence="5" key="4">
    <citation type="journal article" date="2020" name="Cell Host Microbe">
        <title>Functional and Genomic Variation between Human-Derived Isolates of Lachnospiraceae Reveals Inter- and Intra-Species Diversity.</title>
        <authorList>
            <person name="Sorbara M.T."/>
            <person name="Littmann E.R."/>
            <person name="Fontana E."/>
            <person name="Moody T.U."/>
            <person name="Kohout C.E."/>
            <person name="Gjonbalaj M."/>
            <person name="Eaton V."/>
            <person name="Seok R."/>
            <person name="Leiner I.M."/>
            <person name="Pamer E.G."/>
        </authorList>
    </citation>
    <scope>NUCLEOTIDE SEQUENCE</scope>
    <source>
        <strain evidence="5">MSK.10.16</strain>
    </source>
</reference>
<dbReference type="InterPro" id="IPR043778">
    <property type="entry name" value="DUF5720"/>
</dbReference>
<evidence type="ECO:0000313" key="8">
    <source>
        <dbReference type="Proteomes" id="UP000095485"/>
    </source>
</evidence>
<evidence type="ECO:0000313" key="10">
    <source>
        <dbReference type="Proteomes" id="UP000284112"/>
    </source>
</evidence>
<evidence type="ECO:0000313" key="6">
    <source>
        <dbReference type="EMBL" id="RGO30935.1"/>
    </source>
</evidence>
<gene>
    <name evidence="7" type="ORF">DW641_15515</name>
    <name evidence="6" type="ORF">DXB16_11505</name>
    <name evidence="2" type="ORF">ERS852526_00532</name>
    <name evidence="5" type="ORF">G4332_07185</name>
    <name evidence="4" type="ORF">GT528_06015</name>
    <name evidence="3" type="ORF">GT565_03635</name>
</gene>
<dbReference type="EMBL" id="JAAIOD010000007">
    <property type="protein sequence ID" value="NSE57898.1"/>
    <property type="molecule type" value="Genomic_DNA"/>
</dbReference>
<dbReference type="Proteomes" id="UP000284112">
    <property type="component" value="Unassembled WGS sequence"/>
</dbReference>
<evidence type="ECO:0000259" key="1">
    <source>
        <dbReference type="Pfam" id="PF18987"/>
    </source>
</evidence>
<evidence type="ECO:0000313" key="4">
    <source>
        <dbReference type="EMBL" id="MZK41275.1"/>
    </source>
</evidence>
<reference evidence="2 8" key="1">
    <citation type="submission" date="2015-09" db="EMBL/GenBank/DDBJ databases">
        <authorList>
            <consortium name="Pathogen Informatics"/>
        </authorList>
    </citation>
    <scope>NUCLEOTIDE SEQUENCE [LARGE SCALE GENOMIC DNA]</scope>
    <source>
        <strain evidence="2 8">2789STDY5834914</strain>
    </source>
</reference>
<dbReference type="EMBL" id="QSVN01000014">
    <property type="protein sequence ID" value="RGO30935.1"/>
    <property type="molecule type" value="Genomic_DNA"/>
</dbReference>